<dbReference type="InterPro" id="IPR036465">
    <property type="entry name" value="vWFA_dom_sf"/>
</dbReference>
<evidence type="ECO:0000256" key="2">
    <source>
        <dbReference type="SAM" id="Phobius"/>
    </source>
</evidence>
<dbReference type="RefSeq" id="WP_006868286.1">
    <property type="nucleotide sequence ID" value="NZ_BAHE01000045.1"/>
</dbReference>
<dbReference type="Proteomes" id="UP000035058">
    <property type="component" value="Unassembled WGS sequence"/>
</dbReference>
<feature type="region of interest" description="Disordered" evidence="1">
    <location>
        <begin position="1"/>
        <end position="37"/>
    </location>
</feature>
<dbReference type="InterPro" id="IPR002035">
    <property type="entry name" value="VWF_A"/>
</dbReference>
<protein>
    <recommendedName>
        <fullName evidence="3">VWFA domain-containing protein</fullName>
    </recommendedName>
</protein>
<evidence type="ECO:0000313" key="5">
    <source>
        <dbReference type="Proteomes" id="UP000035058"/>
    </source>
</evidence>
<evidence type="ECO:0000313" key="4">
    <source>
        <dbReference type="EMBL" id="GAC02139.1"/>
    </source>
</evidence>
<accession>K6W0S0</accession>
<evidence type="ECO:0000256" key="1">
    <source>
        <dbReference type="SAM" id="MobiDB-lite"/>
    </source>
</evidence>
<dbReference type="PROSITE" id="PS50234">
    <property type="entry name" value="VWFA"/>
    <property type="match status" value="1"/>
</dbReference>
<organism evidence="4 5">
    <name type="scientific">Gordonia namibiensis NBRC 108229</name>
    <dbReference type="NCBI Taxonomy" id="1208314"/>
    <lineage>
        <taxon>Bacteria</taxon>
        <taxon>Bacillati</taxon>
        <taxon>Actinomycetota</taxon>
        <taxon>Actinomycetes</taxon>
        <taxon>Mycobacteriales</taxon>
        <taxon>Gordoniaceae</taxon>
        <taxon>Gordonia</taxon>
    </lineage>
</organism>
<dbReference type="AlphaFoldDB" id="K6W0S0"/>
<keyword evidence="2" id="KW-0812">Transmembrane</keyword>
<reference evidence="4 5" key="1">
    <citation type="submission" date="2012-08" db="EMBL/GenBank/DDBJ databases">
        <title>Whole genome shotgun sequence of Gordonia namibiensis NBRC 108229.</title>
        <authorList>
            <person name="Isaki-Nakamura S."/>
            <person name="Hosoyama A."/>
            <person name="Tsuchikane K."/>
            <person name="Katsumata H."/>
            <person name="Baba S."/>
            <person name="Yamazaki S."/>
            <person name="Fujita N."/>
        </authorList>
    </citation>
    <scope>NUCLEOTIDE SEQUENCE [LARGE SCALE GENOMIC DNA]</scope>
    <source>
        <strain evidence="4 5">NBRC 108229</strain>
    </source>
</reference>
<proteinExistence type="predicted"/>
<feature type="compositionally biased region" description="Basic and acidic residues" evidence="1">
    <location>
        <begin position="1"/>
        <end position="12"/>
    </location>
</feature>
<sequence>MGRHSSDADRGGNDWGRAAASSGGPAGDASRSDDDFGFEHREAGSGRRGGWLWAIIALVAVVALVTGVIIWQAGSGGCGDRTRVAVASDSAMTGPLREVARQASADSCYDYDVQTAAGADVPGLLTQGAAAPDLWVADSQVQARRVTTQVRRDLDLVAPSVASTPTVVAGENVPELDTWVEVMKLPDLRTGSPVDTSTGDAPIIGALAAVDAGELPEEKFTEAMTVLAIQQNNARLTNDNEGTRLNLANTSGVPVVTTEQQYELFMRTHQGSKLKSSIPAAGTVMLEYPLVNTASAARQQVADEAGAALVAALDSDAGRKALSDAGYRDADGNGVGEPVKELELRDPSSVDKALRQWQVLGVPIRTLVVQDTSGSMATPAGGTTRAGLLIDASQTGLKLFPNNTMIGGWAFSVDKGGNGQDWVEMAPIRRLDARSGGGTHREALGKAVEEGLSDLGGGTGLYDTTLAAFKKVQDTYDPNYSNSVIIMTDGQNEDPNSIGLDELLAELKRLEDPARPVLVLTIGISDDADSDALKQIAEATGGTTYIAENAADIRTVFVDAIQARVAAAGR</sequence>
<feature type="compositionally biased region" description="Low complexity" evidence="1">
    <location>
        <begin position="16"/>
        <end position="29"/>
    </location>
</feature>
<comment type="caution">
    <text evidence="4">The sequence shown here is derived from an EMBL/GenBank/DDBJ whole genome shotgun (WGS) entry which is preliminary data.</text>
</comment>
<gene>
    <name evidence="4" type="ORF">GONAM_45_00160</name>
</gene>
<keyword evidence="2" id="KW-1133">Transmembrane helix</keyword>
<keyword evidence="2" id="KW-0472">Membrane</keyword>
<name>K6W0S0_9ACTN</name>
<dbReference type="SUPFAM" id="SSF53300">
    <property type="entry name" value="vWA-like"/>
    <property type="match status" value="1"/>
</dbReference>
<feature type="domain" description="VWFA" evidence="3">
    <location>
        <begin position="365"/>
        <end position="561"/>
    </location>
</feature>
<dbReference type="Pfam" id="PF13531">
    <property type="entry name" value="SBP_bac_11"/>
    <property type="match status" value="1"/>
</dbReference>
<keyword evidence="5" id="KW-1185">Reference proteome</keyword>
<feature type="transmembrane region" description="Helical" evidence="2">
    <location>
        <begin position="51"/>
        <end position="71"/>
    </location>
</feature>
<dbReference type="EMBL" id="BAHE01000045">
    <property type="protein sequence ID" value="GAC02139.1"/>
    <property type="molecule type" value="Genomic_DNA"/>
</dbReference>
<evidence type="ECO:0000259" key="3">
    <source>
        <dbReference type="PROSITE" id="PS50234"/>
    </source>
</evidence>
<dbReference type="Pfam" id="PF00092">
    <property type="entry name" value="VWA"/>
    <property type="match status" value="1"/>
</dbReference>
<dbReference type="Gene3D" id="3.40.50.410">
    <property type="entry name" value="von Willebrand factor, type A domain"/>
    <property type="match status" value="1"/>
</dbReference>